<dbReference type="SUPFAM" id="SSF69754">
    <property type="entry name" value="Ribosome binding protein Y (YfiA homologue)"/>
    <property type="match status" value="1"/>
</dbReference>
<dbReference type="Pfam" id="PF02482">
    <property type="entry name" value="Ribosomal_S30AE"/>
    <property type="match status" value="1"/>
</dbReference>
<dbReference type="RefSeq" id="WP_254089702.1">
    <property type="nucleotide sequence ID" value="NZ_JAHESC010000008.1"/>
</dbReference>
<proteinExistence type="predicted"/>
<keyword evidence="2" id="KW-1185">Reference proteome</keyword>
<dbReference type="InterPro" id="IPR003489">
    <property type="entry name" value="RHF/RaiA"/>
</dbReference>
<dbReference type="InterPro" id="IPR036567">
    <property type="entry name" value="RHF-like"/>
</dbReference>
<evidence type="ECO:0000313" key="1">
    <source>
        <dbReference type="EMBL" id="MBT1686465.1"/>
    </source>
</evidence>
<organism evidence="1 2">
    <name type="scientific">Dawidia soli</name>
    <dbReference type="NCBI Taxonomy" id="2782352"/>
    <lineage>
        <taxon>Bacteria</taxon>
        <taxon>Pseudomonadati</taxon>
        <taxon>Bacteroidota</taxon>
        <taxon>Cytophagia</taxon>
        <taxon>Cytophagales</taxon>
        <taxon>Chryseotaleaceae</taxon>
        <taxon>Dawidia</taxon>
    </lineage>
</organism>
<dbReference type="AlphaFoldDB" id="A0AAP2GHI7"/>
<accession>A0AAP2GHI7</accession>
<reference evidence="1 2" key="1">
    <citation type="submission" date="2021-05" db="EMBL/GenBank/DDBJ databases">
        <title>A Polyphasic approach of four new species of the genus Ohtaekwangia: Ohtaekwangia histidinii sp. nov., Ohtaekwangia cretensis sp. nov., Ohtaekwangia indiensis sp. nov., Ohtaekwangia reichenbachii sp. nov. from diverse environment.</title>
        <authorList>
            <person name="Octaviana S."/>
        </authorList>
    </citation>
    <scope>NUCLEOTIDE SEQUENCE [LARGE SCALE GENOMIC DNA]</scope>
    <source>
        <strain evidence="1 2">PWU37</strain>
    </source>
</reference>
<dbReference type="EMBL" id="JAHESC010000008">
    <property type="protein sequence ID" value="MBT1686465.1"/>
    <property type="molecule type" value="Genomic_DNA"/>
</dbReference>
<dbReference type="Gene3D" id="3.30.160.100">
    <property type="entry name" value="Ribosome hibernation promotion factor-like"/>
    <property type="match status" value="1"/>
</dbReference>
<sequence>MKVTIQTPGFIAGKALIDYVQGHVAGLSVTNDRILEAQVVLKLVKSDTGENKVCEVRLVVPGNDLFAQKQHHTFENAVLHCIDALKQQASRWKQLHDPGRYRGAIPGI</sequence>
<gene>
    <name evidence="1" type="ORF">KK078_07865</name>
</gene>
<dbReference type="Proteomes" id="UP001319180">
    <property type="component" value="Unassembled WGS sequence"/>
</dbReference>
<protein>
    <submittedName>
        <fullName evidence="1">HPF/RaiA family ribosome-associated protein</fullName>
    </submittedName>
</protein>
<name>A0AAP2GHI7_9BACT</name>
<evidence type="ECO:0000313" key="2">
    <source>
        <dbReference type="Proteomes" id="UP001319180"/>
    </source>
</evidence>
<comment type="caution">
    <text evidence="1">The sequence shown here is derived from an EMBL/GenBank/DDBJ whole genome shotgun (WGS) entry which is preliminary data.</text>
</comment>